<evidence type="ECO:0000313" key="3">
    <source>
        <dbReference type="Proteomes" id="UP000728032"/>
    </source>
</evidence>
<dbReference type="Gene3D" id="2.60.210.10">
    <property type="entry name" value="Apoptosis, Tumor Necrosis Factor Receptor Associated Protein 2, Chain A"/>
    <property type="match status" value="1"/>
</dbReference>
<organism evidence="2">
    <name type="scientific">Oppiella nova</name>
    <dbReference type="NCBI Taxonomy" id="334625"/>
    <lineage>
        <taxon>Eukaryota</taxon>
        <taxon>Metazoa</taxon>
        <taxon>Ecdysozoa</taxon>
        <taxon>Arthropoda</taxon>
        <taxon>Chelicerata</taxon>
        <taxon>Arachnida</taxon>
        <taxon>Acari</taxon>
        <taxon>Acariformes</taxon>
        <taxon>Sarcoptiformes</taxon>
        <taxon>Oribatida</taxon>
        <taxon>Brachypylina</taxon>
        <taxon>Oppioidea</taxon>
        <taxon>Oppiidae</taxon>
        <taxon>Oppiella</taxon>
    </lineage>
</organism>
<dbReference type="OrthoDB" id="10249567at2759"/>
<dbReference type="PANTHER" id="PTHR24413">
    <property type="entry name" value="SPECKLE-TYPE POZ PROTEIN"/>
    <property type="match status" value="1"/>
</dbReference>
<dbReference type="InterPro" id="IPR000210">
    <property type="entry name" value="BTB/POZ_dom"/>
</dbReference>
<accession>A0A7R9M6Z1</accession>
<name>A0A7R9M6Z1_9ACAR</name>
<dbReference type="SMART" id="SM00225">
    <property type="entry name" value="BTB"/>
    <property type="match status" value="1"/>
</dbReference>
<dbReference type="EMBL" id="OC923290">
    <property type="protein sequence ID" value="CAD7654763.1"/>
    <property type="molecule type" value="Genomic_DNA"/>
</dbReference>
<dbReference type="SUPFAM" id="SSF49599">
    <property type="entry name" value="TRAF domain-like"/>
    <property type="match status" value="1"/>
</dbReference>
<dbReference type="InterPro" id="IPR011333">
    <property type="entry name" value="SKP1/BTB/POZ_sf"/>
</dbReference>
<dbReference type="Gene3D" id="3.30.710.10">
    <property type="entry name" value="Potassium Channel Kv1.1, Chain A"/>
    <property type="match status" value="1"/>
</dbReference>
<gene>
    <name evidence="2" type="ORF">ONB1V03_LOCUS11408</name>
</gene>
<dbReference type="SUPFAM" id="SSF54695">
    <property type="entry name" value="POZ domain"/>
    <property type="match status" value="1"/>
</dbReference>
<evidence type="ECO:0000259" key="1">
    <source>
        <dbReference type="PROSITE" id="PS50097"/>
    </source>
</evidence>
<keyword evidence="3" id="KW-1185">Reference proteome</keyword>
<reference evidence="2" key="1">
    <citation type="submission" date="2020-11" db="EMBL/GenBank/DDBJ databases">
        <authorList>
            <person name="Tran Van P."/>
        </authorList>
    </citation>
    <scope>NUCLEOTIDE SEQUENCE</scope>
</reference>
<dbReference type="Proteomes" id="UP000728032">
    <property type="component" value="Unassembled WGS sequence"/>
</dbReference>
<feature type="domain" description="BTB" evidence="1">
    <location>
        <begin position="110"/>
        <end position="177"/>
    </location>
</feature>
<feature type="non-terminal residue" evidence="2">
    <location>
        <position position="264"/>
    </location>
</feature>
<sequence length="264" mass="31053">MSVNHHNDYITIFLYRFKCVEPSVVTQYCVYCLDSRNNVFIQSELKLWPPKCKLSKVSKFIRFSALVNQKHKYLPNDTLTIGLDITYNTQMIGHNKNLCLENSYNNKDLNDCRLVVGDQEFFVSEAVLSSKSKVFQKMFLYDMNDNKTNVMIIDDIKPEVFEEFLKFICFGKLDKLEEMTEQLLYVSKKYMVCGLKNICENLTIEFLDKNWTRILVTEWYNFLGNDQSLINYLKPKVSTQTMSYTYGYFESEVGSKSDTKVYDL</sequence>
<dbReference type="Pfam" id="PF00651">
    <property type="entry name" value="BTB"/>
    <property type="match status" value="1"/>
</dbReference>
<dbReference type="EMBL" id="CAJPVJ010008465">
    <property type="protein sequence ID" value="CAG2171950.1"/>
    <property type="molecule type" value="Genomic_DNA"/>
</dbReference>
<dbReference type="AlphaFoldDB" id="A0A7R9M6Z1"/>
<dbReference type="PROSITE" id="PS50097">
    <property type="entry name" value="BTB"/>
    <property type="match status" value="1"/>
</dbReference>
<proteinExistence type="predicted"/>
<evidence type="ECO:0000313" key="2">
    <source>
        <dbReference type="EMBL" id="CAD7654763.1"/>
    </source>
</evidence>
<dbReference type="InterPro" id="IPR008974">
    <property type="entry name" value="TRAF-like"/>
</dbReference>
<protein>
    <recommendedName>
        <fullName evidence="1">BTB domain-containing protein</fullName>
    </recommendedName>
</protein>